<dbReference type="GO" id="GO:0007166">
    <property type="term" value="P:cell surface receptor signaling pathway"/>
    <property type="evidence" value="ECO:0007669"/>
    <property type="project" value="InterPro"/>
</dbReference>
<protein>
    <recommendedName>
        <fullName evidence="1">Mixed lineage kinase domain-containing protein</fullName>
    </recommendedName>
</protein>
<dbReference type="InterPro" id="IPR059179">
    <property type="entry name" value="MLKL-like_MCAfunc"/>
</dbReference>
<evidence type="ECO:0000313" key="2">
    <source>
        <dbReference type="EMBL" id="KAG5638407.1"/>
    </source>
</evidence>
<accession>A0A9P7G0A2</accession>
<dbReference type="Pfam" id="PF22215">
    <property type="entry name" value="MLKL_N"/>
    <property type="match status" value="1"/>
</dbReference>
<feature type="domain" description="Mixed lineage kinase" evidence="1">
    <location>
        <begin position="53"/>
        <end position="153"/>
    </location>
</feature>
<organism evidence="2 3">
    <name type="scientific">Sphagnurus paluster</name>
    <dbReference type="NCBI Taxonomy" id="117069"/>
    <lineage>
        <taxon>Eukaryota</taxon>
        <taxon>Fungi</taxon>
        <taxon>Dikarya</taxon>
        <taxon>Basidiomycota</taxon>
        <taxon>Agaricomycotina</taxon>
        <taxon>Agaricomycetes</taxon>
        <taxon>Agaricomycetidae</taxon>
        <taxon>Agaricales</taxon>
        <taxon>Tricholomatineae</taxon>
        <taxon>Lyophyllaceae</taxon>
        <taxon>Sphagnurus</taxon>
    </lineage>
</organism>
<keyword evidence="3" id="KW-1185">Reference proteome</keyword>
<dbReference type="CDD" id="cd21037">
    <property type="entry name" value="MLKL_NTD"/>
    <property type="match status" value="1"/>
</dbReference>
<proteinExistence type="predicted"/>
<evidence type="ECO:0000313" key="3">
    <source>
        <dbReference type="Proteomes" id="UP000717328"/>
    </source>
</evidence>
<sequence length="585" mass="65633">MPLRFIKVRAIPRINTQDVLEFAVTATSLVKELSGMSFFPPALAAVSVVLLILETFQTNKESCLRLVQRCARILCDINDQMEGRWDTSPPSLLKNLERFQSTLNSIHEFFKILTNTTWISRFRKKATIEKAISDYTAQLDDAAQAFQIATLIDIHYAVASQRHVKDILPPYNLVASSSRVEDLTKTQEDPIVIQSPIGIDPPTTSAPQSETKLSEDLEEDYDHIISEDVLESRGFRRYHQSQVRLKARTSTNLRDGWWAGAVSAEVDGQKSLVKPYHGPKEGAMKTWMRDVKLLQDVFHPNLPHMIGFSEDGAPTPFILLSNVETRSPQSLLLNLLKSEGLAACANLVLRFYDDIADATMYIQRQRGLNDSQAQDFVDGASFKVDGSNTVIMGLPPPRDGWQTFRSYGLTESVKMAVMGMLPNQGVIQYKRSNQFDDGDTTGRISHLVSITRGLLPASDAPLILPPRVKALINIPDQDEDEFGYQRPKLDLRQIRLSNIEANTHGHTWNENSCVPSHKFAVGDFGYMPRNGNDFKDFLVLGNVLKEGLASFEVNDHTDGTQWCWADTPIRRSPLEPHALPGNVSW</sequence>
<dbReference type="InterPro" id="IPR054000">
    <property type="entry name" value="MLKL_N"/>
</dbReference>
<evidence type="ECO:0000259" key="1">
    <source>
        <dbReference type="Pfam" id="PF22215"/>
    </source>
</evidence>
<dbReference type="InterPro" id="IPR036537">
    <property type="entry name" value="Adaptor_Cbl_N_dom_sf"/>
</dbReference>
<name>A0A9P7G0A2_9AGAR</name>
<dbReference type="EMBL" id="JABCKI010005764">
    <property type="protein sequence ID" value="KAG5638407.1"/>
    <property type="molecule type" value="Genomic_DNA"/>
</dbReference>
<dbReference type="Gene3D" id="1.20.930.20">
    <property type="entry name" value="Adaptor protein Cbl, N-terminal domain"/>
    <property type="match status" value="1"/>
</dbReference>
<dbReference type="OrthoDB" id="3268478at2759"/>
<reference evidence="2" key="2">
    <citation type="submission" date="2021-10" db="EMBL/GenBank/DDBJ databases">
        <title>Phylogenomics reveals ancestral predisposition of the termite-cultivated fungus Termitomyces towards a domesticated lifestyle.</title>
        <authorList>
            <person name="Auxier B."/>
            <person name="Grum-Grzhimaylo A."/>
            <person name="Cardenas M.E."/>
            <person name="Lodge J.D."/>
            <person name="Laessoe T."/>
            <person name="Pedersen O."/>
            <person name="Smith M.E."/>
            <person name="Kuyper T.W."/>
            <person name="Franco-Molano E.A."/>
            <person name="Baroni T.J."/>
            <person name="Aanen D.K."/>
        </authorList>
    </citation>
    <scope>NUCLEOTIDE SEQUENCE</scope>
    <source>
        <strain evidence="2">D49</strain>
    </source>
</reference>
<comment type="caution">
    <text evidence="2">The sequence shown here is derived from an EMBL/GenBank/DDBJ whole genome shotgun (WGS) entry which is preliminary data.</text>
</comment>
<dbReference type="Proteomes" id="UP000717328">
    <property type="component" value="Unassembled WGS sequence"/>
</dbReference>
<reference evidence="2" key="1">
    <citation type="submission" date="2021-02" db="EMBL/GenBank/DDBJ databases">
        <authorList>
            <person name="Nieuwenhuis M."/>
            <person name="Van De Peppel L.J.J."/>
        </authorList>
    </citation>
    <scope>NUCLEOTIDE SEQUENCE</scope>
    <source>
        <strain evidence="2">D49</strain>
    </source>
</reference>
<gene>
    <name evidence="2" type="ORF">H0H81_000184</name>
</gene>
<dbReference type="AlphaFoldDB" id="A0A9P7G0A2"/>